<evidence type="ECO:0000256" key="1">
    <source>
        <dbReference type="ARBA" id="ARBA00004651"/>
    </source>
</evidence>
<evidence type="ECO:0000256" key="7">
    <source>
        <dbReference type="SAM" id="Phobius"/>
    </source>
</evidence>
<evidence type="ECO:0000313" key="8">
    <source>
        <dbReference type="EMBL" id="AIQ93314.1"/>
    </source>
</evidence>
<dbReference type="Pfam" id="PF02322">
    <property type="entry name" value="Cyt_bd_oxida_II"/>
    <property type="match status" value="1"/>
</dbReference>
<sequence>MIEFWAAALALTLMLYVLLDGFDLGVGMLFGIAPDEAARRHMMQAIAPVWDGNETWLVLAATILFGAFPAVYALLLSAFYLPLLLMLAALILRGVAFEFRYKSGRLRRVWDAGFVGGSFCAAFVQGVTVGALVQELPVRDGLYVGGAFGWLTPFSLLCGLGLCLGYALLGAAWLCGKTESDVRDLGFRLLPRLLLGVLAFLGAAFVYALAINLRVLHRWIERPEMLVLPLVGAAACAGLLYAARRRNDALPFPLVALIFAAAFATLAASFLPYMVPFSVTVTEAAAPEASLSFMFWGAGIVVLPITLIYTLVVYRVFKGKVDVAEHYE</sequence>
<keyword evidence="3" id="KW-1003">Cell membrane</keyword>
<dbReference type="AlphaFoldDB" id="A0A089QFF4"/>
<feature type="transmembrane region" description="Helical" evidence="7">
    <location>
        <begin position="109"/>
        <end position="133"/>
    </location>
</feature>
<dbReference type="GO" id="GO:0005886">
    <property type="term" value="C:plasma membrane"/>
    <property type="evidence" value="ECO:0007669"/>
    <property type="project" value="UniProtKB-SubCell"/>
</dbReference>
<evidence type="ECO:0000256" key="3">
    <source>
        <dbReference type="ARBA" id="ARBA00022475"/>
    </source>
</evidence>
<evidence type="ECO:0000313" key="9">
    <source>
        <dbReference type="Proteomes" id="UP000029492"/>
    </source>
</evidence>
<keyword evidence="6 7" id="KW-0472">Membrane</keyword>
<feature type="transmembrane region" description="Helical" evidence="7">
    <location>
        <begin position="250"/>
        <end position="273"/>
    </location>
</feature>
<keyword evidence="9" id="KW-1185">Reference proteome</keyword>
<dbReference type="EC" id="1.10.3.-" evidence="8"/>
<dbReference type="HOGENOM" id="CLU_049294_1_0_5"/>
<dbReference type="PANTHER" id="PTHR43141">
    <property type="entry name" value="CYTOCHROME BD2 SUBUNIT II"/>
    <property type="match status" value="1"/>
</dbReference>
<dbReference type="GO" id="GO:0016682">
    <property type="term" value="F:oxidoreductase activity, acting on diphenols and related substances as donors, oxygen as acceptor"/>
    <property type="evidence" value="ECO:0007669"/>
    <property type="project" value="TreeGrafter"/>
</dbReference>
<dbReference type="PANTHER" id="PTHR43141:SF4">
    <property type="entry name" value="CYTOCHROME BD2 SUBUNIT II"/>
    <property type="match status" value="1"/>
</dbReference>
<evidence type="ECO:0000256" key="2">
    <source>
        <dbReference type="ARBA" id="ARBA00007543"/>
    </source>
</evidence>
<keyword evidence="4 7" id="KW-0812">Transmembrane</keyword>
<name>A0A089QFF4_9HYPH</name>
<proteinExistence type="inferred from homology"/>
<dbReference type="STRING" id="693986.MOC_5559"/>
<feature type="transmembrane region" description="Helical" evidence="7">
    <location>
        <begin position="293"/>
        <end position="317"/>
    </location>
</feature>
<dbReference type="GO" id="GO:0009055">
    <property type="term" value="F:electron transfer activity"/>
    <property type="evidence" value="ECO:0007669"/>
    <property type="project" value="TreeGrafter"/>
</dbReference>
<dbReference type="GO" id="GO:0070069">
    <property type="term" value="C:cytochrome complex"/>
    <property type="evidence" value="ECO:0007669"/>
    <property type="project" value="TreeGrafter"/>
</dbReference>
<dbReference type="GO" id="GO:0019646">
    <property type="term" value="P:aerobic electron transport chain"/>
    <property type="evidence" value="ECO:0007669"/>
    <property type="project" value="TreeGrafter"/>
</dbReference>
<dbReference type="NCBIfam" id="TIGR00203">
    <property type="entry name" value="cydB"/>
    <property type="match status" value="1"/>
</dbReference>
<evidence type="ECO:0000256" key="5">
    <source>
        <dbReference type="ARBA" id="ARBA00022989"/>
    </source>
</evidence>
<dbReference type="Proteomes" id="UP000029492">
    <property type="component" value="Chromosome"/>
</dbReference>
<keyword evidence="5 7" id="KW-1133">Transmembrane helix</keyword>
<feature type="transmembrane region" description="Helical" evidence="7">
    <location>
        <begin position="79"/>
        <end position="97"/>
    </location>
</feature>
<feature type="transmembrane region" description="Helical" evidence="7">
    <location>
        <begin position="153"/>
        <end position="173"/>
    </location>
</feature>
<protein>
    <submittedName>
        <fullName evidence="8">Cytochrome bd2 ubiquinol oxidase subunit II</fullName>
        <ecNumber evidence="8">1.10.3.-</ecNumber>
    </submittedName>
</protein>
<dbReference type="EMBL" id="CP003811">
    <property type="protein sequence ID" value="AIQ93314.1"/>
    <property type="molecule type" value="Genomic_DNA"/>
</dbReference>
<feature type="transmembrane region" description="Helical" evidence="7">
    <location>
        <begin position="6"/>
        <end position="33"/>
    </location>
</feature>
<dbReference type="KEGG" id="mor:MOC_5559"/>
<organism evidence="8 9">
    <name type="scientific">Methylobacterium oryzae CBMB20</name>
    <dbReference type="NCBI Taxonomy" id="693986"/>
    <lineage>
        <taxon>Bacteria</taxon>
        <taxon>Pseudomonadati</taxon>
        <taxon>Pseudomonadota</taxon>
        <taxon>Alphaproteobacteria</taxon>
        <taxon>Hyphomicrobiales</taxon>
        <taxon>Methylobacteriaceae</taxon>
        <taxon>Methylobacterium</taxon>
    </lineage>
</organism>
<feature type="transmembrane region" description="Helical" evidence="7">
    <location>
        <begin position="54"/>
        <end position="73"/>
    </location>
</feature>
<comment type="subcellular location">
    <subcellularLocation>
        <location evidence="1">Cell membrane</location>
        <topology evidence="1">Multi-pass membrane protein</topology>
    </subcellularLocation>
</comment>
<feature type="transmembrane region" description="Helical" evidence="7">
    <location>
        <begin position="193"/>
        <end position="213"/>
    </location>
</feature>
<accession>A0A089QFF4</accession>
<reference evidence="8 9" key="1">
    <citation type="journal article" date="2014" name="PLoS ONE">
        <title>Genome Information of Methylobacterium oryzae, a Plant-Probiotic Methylotroph in the Phyllosphere.</title>
        <authorList>
            <person name="Kwak M.J."/>
            <person name="Jeong H."/>
            <person name="Madhaiyan M."/>
            <person name="Lee Y."/>
            <person name="Sa T.M."/>
            <person name="Oh T.K."/>
            <person name="Kim J.F."/>
        </authorList>
    </citation>
    <scope>NUCLEOTIDE SEQUENCE [LARGE SCALE GENOMIC DNA]</scope>
    <source>
        <strain evidence="8 9">CBMB20</strain>
    </source>
</reference>
<dbReference type="InterPro" id="IPR003317">
    <property type="entry name" value="Cyt-d_oxidase_su2"/>
</dbReference>
<feature type="transmembrane region" description="Helical" evidence="7">
    <location>
        <begin position="225"/>
        <end position="243"/>
    </location>
</feature>
<comment type="similarity">
    <text evidence="2">Belongs to the cytochrome ubiquinol oxidase subunit 2 family.</text>
</comment>
<gene>
    <name evidence="8" type="primary">cydB</name>
    <name evidence="8" type="ORF">MOC_5559</name>
</gene>
<evidence type="ECO:0000256" key="6">
    <source>
        <dbReference type="ARBA" id="ARBA00023136"/>
    </source>
</evidence>
<dbReference type="eggNOG" id="COG1294">
    <property type="taxonomic scope" value="Bacteria"/>
</dbReference>
<evidence type="ECO:0000256" key="4">
    <source>
        <dbReference type="ARBA" id="ARBA00022692"/>
    </source>
</evidence>
<dbReference type="RefSeq" id="WP_043760028.1">
    <property type="nucleotide sequence ID" value="NZ_CP003811.1"/>
</dbReference>
<keyword evidence="8" id="KW-0560">Oxidoreductase</keyword>